<keyword evidence="6" id="KW-1185">Reference proteome</keyword>
<dbReference type="Pfam" id="PF20147">
    <property type="entry name" value="Crinkler"/>
    <property type="match status" value="1"/>
</dbReference>
<evidence type="ECO:0000256" key="2">
    <source>
        <dbReference type="ARBA" id="ARBA00004613"/>
    </source>
</evidence>
<reference evidence="5 6" key="1">
    <citation type="journal article" date="2018" name="New Phytol.">
        <title>Phylogenomics of Endogonaceae and evolution of mycorrhizas within Mucoromycota.</title>
        <authorList>
            <person name="Chang Y."/>
            <person name="Desiro A."/>
            <person name="Na H."/>
            <person name="Sandor L."/>
            <person name="Lipzen A."/>
            <person name="Clum A."/>
            <person name="Barry K."/>
            <person name="Grigoriev I.V."/>
            <person name="Martin F.M."/>
            <person name="Stajich J.E."/>
            <person name="Smith M.E."/>
            <person name="Bonito G."/>
            <person name="Spatafora J.W."/>
        </authorList>
    </citation>
    <scope>NUCLEOTIDE SEQUENCE [LARGE SCALE GENOMIC DNA]</scope>
    <source>
        <strain evidence="5 6">AD002</strain>
    </source>
</reference>
<comment type="caution">
    <text evidence="5">The sequence shown here is derived from an EMBL/GenBank/DDBJ whole genome shotgun (WGS) entry which is preliminary data.</text>
</comment>
<evidence type="ECO:0000259" key="4">
    <source>
        <dbReference type="Pfam" id="PF20147"/>
    </source>
</evidence>
<name>A0A433Q437_9FUNG</name>
<dbReference type="Proteomes" id="UP000274822">
    <property type="component" value="Unassembled WGS sequence"/>
</dbReference>
<evidence type="ECO:0000313" key="5">
    <source>
        <dbReference type="EMBL" id="RUS24550.1"/>
    </source>
</evidence>
<gene>
    <name evidence="5" type="ORF">BC938DRAFT_473407</name>
</gene>
<keyword evidence="3" id="KW-0964">Secreted</keyword>
<comment type="subcellular location">
    <subcellularLocation>
        <location evidence="1">Host cell</location>
    </subcellularLocation>
    <subcellularLocation>
        <location evidence="2">Secreted</location>
    </subcellularLocation>
</comment>
<proteinExistence type="predicted"/>
<feature type="domain" description="Crinkler effector protein N-terminal" evidence="4">
    <location>
        <begin position="11"/>
        <end position="112"/>
    </location>
</feature>
<dbReference type="GO" id="GO:0005576">
    <property type="term" value="C:extracellular region"/>
    <property type="evidence" value="ECO:0007669"/>
    <property type="project" value="UniProtKB-SubCell"/>
</dbReference>
<evidence type="ECO:0000313" key="6">
    <source>
        <dbReference type="Proteomes" id="UP000274822"/>
    </source>
</evidence>
<protein>
    <recommendedName>
        <fullName evidence="4">Crinkler effector protein N-terminal domain-containing protein</fullName>
    </recommendedName>
</protein>
<sequence length="227" mass="26179">MSRKLRVRGTTLWCVVYNDPGGRPFSVNIDKTSTVEFVKSTITRIYPHTFQGIDVKNIVLWKVHLPHDETATWKTFDPTTTTTATILRESDSVTKVFPNSLGDNEYISIIVQRPTMSSSNIWYRVDLPNCQATKLRNFSGKDIDDLRFAIKTSKPDDITCDHDRLALLVVHLNSGDDTELDENCFEKHNSFNALVRYYQIDKFNPIKVKLPGNFHYISINNHRRIDQ</sequence>
<dbReference type="AlphaFoldDB" id="A0A433Q437"/>
<accession>A0A433Q437</accession>
<dbReference type="GO" id="GO:0043657">
    <property type="term" value="C:host cell"/>
    <property type="evidence" value="ECO:0007669"/>
    <property type="project" value="UniProtKB-SubCell"/>
</dbReference>
<evidence type="ECO:0000256" key="3">
    <source>
        <dbReference type="ARBA" id="ARBA00022525"/>
    </source>
</evidence>
<evidence type="ECO:0000256" key="1">
    <source>
        <dbReference type="ARBA" id="ARBA00004340"/>
    </source>
</evidence>
<organism evidence="5 6">
    <name type="scientific">Jimgerdemannia flammicorona</name>
    <dbReference type="NCBI Taxonomy" id="994334"/>
    <lineage>
        <taxon>Eukaryota</taxon>
        <taxon>Fungi</taxon>
        <taxon>Fungi incertae sedis</taxon>
        <taxon>Mucoromycota</taxon>
        <taxon>Mucoromycotina</taxon>
        <taxon>Endogonomycetes</taxon>
        <taxon>Endogonales</taxon>
        <taxon>Endogonaceae</taxon>
        <taxon>Jimgerdemannia</taxon>
    </lineage>
</organism>
<dbReference type="EMBL" id="RBNJ01015638">
    <property type="protein sequence ID" value="RUS24550.1"/>
    <property type="molecule type" value="Genomic_DNA"/>
</dbReference>
<dbReference type="InterPro" id="IPR045379">
    <property type="entry name" value="Crinkler_N"/>
</dbReference>
<feature type="non-terminal residue" evidence="5">
    <location>
        <position position="227"/>
    </location>
</feature>